<gene>
    <name evidence="2" type="ORF">SDC9_121817</name>
</gene>
<reference evidence="2" key="1">
    <citation type="submission" date="2019-08" db="EMBL/GenBank/DDBJ databases">
        <authorList>
            <person name="Kucharzyk K."/>
            <person name="Murdoch R.W."/>
            <person name="Higgins S."/>
            <person name="Loffler F."/>
        </authorList>
    </citation>
    <scope>NUCLEOTIDE SEQUENCE</scope>
</reference>
<evidence type="ECO:0000256" key="1">
    <source>
        <dbReference type="SAM" id="MobiDB-lite"/>
    </source>
</evidence>
<proteinExistence type="predicted"/>
<accession>A0A645CD58</accession>
<dbReference type="AlphaFoldDB" id="A0A645CD58"/>
<feature type="compositionally biased region" description="Basic and acidic residues" evidence="1">
    <location>
        <begin position="59"/>
        <end position="74"/>
    </location>
</feature>
<organism evidence="2">
    <name type="scientific">bioreactor metagenome</name>
    <dbReference type="NCBI Taxonomy" id="1076179"/>
    <lineage>
        <taxon>unclassified sequences</taxon>
        <taxon>metagenomes</taxon>
        <taxon>ecological metagenomes</taxon>
    </lineage>
</organism>
<feature type="region of interest" description="Disordered" evidence="1">
    <location>
        <begin position="57"/>
        <end position="81"/>
    </location>
</feature>
<name>A0A645CD58_9ZZZZ</name>
<comment type="caution">
    <text evidence="2">The sequence shown here is derived from an EMBL/GenBank/DDBJ whole genome shotgun (WGS) entry which is preliminary data.</text>
</comment>
<protein>
    <submittedName>
        <fullName evidence="2">Uncharacterized protein</fullName>
    </submittedName>
</protein>
<sequence length="81" mass="8710">MSYGEDGLFLLADAVLFTEYLTAGKRGGKEIRVHPVAQSVDWAADAVALQKLLGIGGGSDDHVAPRIAEFDPSAKQRRQKV</sequence>
<dbReference type="EMBL" id="VSSQ01026218">
    <property type="protein sequence ID" value="MPM74828.1"/>
    <property type="molecule type" value="Genomic_DNA"/>
</dbReference>
<evidence type="ECO:0000313" key="2">
    <source>
        <dbReference type="EMBL" id="MPM74828.1"/>
    </source>
</evidence>